<protein>
    <recommendedName>
        <fullName evidence="3">Lipoprotein</fullName>
    </recommendedName>
</protein>
<comment type="caution">
    <text evidence="1">The sequence shown here is derived from an EMBL/GenBank/DDBJ whole genome shotgun (WGS) entry which is preliminary data.</text>
</comment>
<gene>
    <name evidence="1" type="ORF">WMN62_02760</name>
</gene>
<proteinExistence type="predicted"/>
<dbReference type="RefSeq" id="WP_340195779.1">
    <property type="nucleotide sequence ID" value="NZ_JBBKAP010000009.1"/>
</dbReference>
<dbReference type="EMBL" id="JBBLYY010000019">
    <property type="protein sequence ID" value="MEK0170380.1"/>
    <property type="molecule type" value="Genomic_DNA"/>
</dbReference>
<accession>A0ABU8Y6B5</accession>
<keyword evidence="2" id="KW-1185">Reference proteome</keyword>
<sequence length="168" mass="17582">MIASSVHHHLRRRRWSSIIGLTLVIVVSLTACSGRATPVDDVEAASAWMENVQDRWAEQPGELGAGAGINDASSRLSLGVADGGERAHVRVSVACQGHGTVRMAVWGGRIADGADTGSELAARSVQCGHDEDLYVVTSTDSITIGPTAGDSTVSWYAAAYADRAAQTH</sequence>
<name>A0ABU8Y6B5_9MICO</name>
<evidence type="ECO:0000313" key="2">
    <source>
        <dbReference type="Proteomes" id="UP001370299"/>
    </source>
</evidence>
<reference evidence="1 2" key="1">
    <citation type="submission" date="2024-03" db="EMBL/GenBank/DDBJ databases">
        <title>Whole genomes of four grape xylem sap localized bacterial endophytes.</title>
        <authorList>
            <person name="Kumar G."/>
            <person name="Savka M.A."/>
        </authorList>
    </citation>
    <scope>NUCLEOTIDE SEQUENCE [LARGE SCALE GENOMIC DNA]</scope>
    <source>
        <strain evidence="1 2">RIT_GXS8</strain>
    </source>
</reference>
<dbReference type="Proteomes" id="UP001370299">
    <property type="component" value="Unassembled WGS sequence"/>
</dbReference>
<organism evidence="1 2">
    <name type="scientific">Curtobacterium citreum</name>
    <dbReference type="NCBI Taxonomy" id="2036"/>
    <lineage>
        <taxon>Bacteria</taxon>
        <taxon>Bacillati</taxon>
        <taxon>Actinomycetota</taxon>
        <taxon>Actinomycetes</taxon>
        <taxon>Micrococcales</taxon>
        <taxon>Microbacteriaceae</taxon>
        <taxon>Curtobacterium</taxon>
    </lineage>
</organism>
<evidence type="ECO:0000313" key="1">
    <source>
        <dbReference type="EMBL" id="MEK0170380.1"/>
    </source>
</evidence>
<evidence type="ECO:0008006" key="3">
    <source>
        <dbReference type="Google" id="ProtNLM"/>
    </source>
</evidence>